<dbReference type="AlphaFoldDB" id="A0A6J7PU34"/>
<dbReference type="PANTHER" id="PTHR43591">
    <property type="entry name" value="METHYLTRANSFERASE"/>
    <property type="match status" value="1"/>
</dbReference>
<gene>
    <name evidence="2" type="ORF">UFOPK2242_00377</name>
    <name evidence="3" type="ORF">UFOPK2925_00636</name>
    <name evidence="4" type="ORF">UFOPK2996_01245</name>
    <name evidence="5" type="ORF">UFOPK3974_00229</name>
    <name evidence="6" type="ORF">UFOPK4071_00607</name>
</gene>
<dbReference type="GO" id="GO:0008757">
    <property type="term" value="F:S-adenosylmethionine-dependent methyltransferase activity"/>
    <property type="evidence" value="ECO:0007669"/>
    <property type="project" value="InterPro"/>
</dbReference>
<dbReference type="EMBL" id="CAFAAH010000190">
    <property type="protein sequence ID" value="CAB4804394.1"/>
    <property type="molecule type" value="Genomic_DNA"/>
</dbReference>
<evidence type="ECO:0000313" key="2">
    <source>
        <dbReference type="EMBL" id="CAB4650476.1"/>
    </source>
</evidence>
<dbReference type="InterPro" id="IPR029063">
    <property type="entry name" value="SAM-dependent_MTases_sf"/>
</dbReference>
<dbReference type="SUPFAM" id="SSF53335">
    <property type="entry name" value="S-adenosyl-L-methionine-dependent methyltransferases"/>
    <property type="match status" value="1"/>
</dbReference>
<dbReference type="EMBL" id="CAEZZU010000076">
    <property type="protein sequence ID" value="CAB4777493.1"/>
    <property type="molecule type" value="Genomic_DNA"/>
</dbReference>
<evidence type="ECO:0000259" key="1">
    <source>
        <dbReference type="Pfam" id="PF08241"/>
    </source>
</evidence>
<dbReference type="CDD" id="cd02440">
    <property type="entry name" value="AdoMet_MTases"/>
    <property type="match status" value="1"/>
</dbReference>
<dbReference type="Pfam" id="PF08241">
    <property type="entry name" value="Methyltransf_11"/>
    <property type="match status" value="1"/>
</dbReference>
<organism evidence="6">
    <name type="scientific">freshwater metagenome</name>
    <dbReference type="NCBI Taxonomy" id="449393"/>
    <lineage>
        <taxon>unclassified sequences</taxon>
        <taxon>metagenomes</taxon>
        <taxon>ecological metagenomes</taxon>
    </lineage>
</organism>
<dbReference type="Gene3D" id="3.40.50.150">
    <property type="entry name" value="Vaccinia Virus protein VP39"/>
    <property type="match status" value="1"/>
</dbReference>
<accession>A0A6J7PU34</accession>
<name>A0A6J7PU34_9ZZZZ</name>
<dbReference type="PANTHER" id="PTHR43591:SF24">
    <property type="entry name" value="2-METHOXY-6-POLYPRENYL-1,4-BENZOQUINOL METHYLASE, MITOCHONDRIAL"/>
    <property type="match status" value="1"/>
</dbReference>
<protein>
    <submittedName>
        <fullName evidence="6">Unannotated protein</fullName>
    </submittedName>
</protein>
<evidence type="ECO:0000313" key="4">
    <source>
        <dbReference type="EMBL" id="CAB4804394.1"/>
    </source>
</evidence>
<reference evidence="6" key="1">
    <citation type="submission" date="2020-05" db="EMBL/GenBank/DDBJ databases">
        <authorList>
            <person name="Chiriac C."/>
            <person name="Salcher M."/>
            <person name="Ghai R."/>
            <person name="Kavagutti S V."/>
        </authorList>
    </citation>
    <scope>NUCLEOTIDE SEQUENCE</scope>
</reference>
<feature type="domain" description="Methyltransferase type 11" evidence="1">
    <location>
        <begin position="31"/>
        <end position="128"/>
    </location>
</feature>
<dbReference type="EMBL" id="CAFBPF010000059">
    <property type="protein sequence ID" value="CAB5008857.1"/>
    <property type="molecule type" value="Genomic_DNA"/>
</dbReference>
<sequence length="181" mass="19542">MATVMASGNADMELAAVELVDPRPDSNVAMIGCGPGVGVVAGARRAPNGIVIGLDPSAVMVERTRTRCRRERVEHLTRVERAAAESLPLPDRSQDAVVSVNNIQLWSDRSIGLDECVRVLAPGGVLVVLLHTWAMPDDVPYAEWVAELRTDLSARDVQVEPPQTQRFRSGPAMVLIGRSAR</sequence>
<dbReference type="EMBL" id="CAFBOR010000017">
    <property type="protein sequence ID" value="CAB4978700.1"/>
    <property type="molecule type" value="Genomic_DNA"/>
</dbReference>
<proteinExistence type="predicted"/>
<dbReference type="EMBL" id="CAEZWM010000028">
    <property type="protein sequence ID" value="CAB4650476.1"/>
    <property type="molecule type" value="Genomic_DNA"/>
</dbReference>
<evidence type="ECO:0000313" key="3">
    <source>
        <dbReference type="EMBL" id="CAB4777493.1"/>
    </source>
</evidence>
<evidence type="ECO:0000313" key="6">
    <source>
        <dbReference type="EMBL" id="CAB5008857.1"/>
    </source>
</evidence>
<dbReference type="InterPro" id="IPR013216">
    <property type="entry name" value="Methyltransf_11"/>
</dbReference>
<evidence type="ECO:0000313" key="5">
    <source>
        <dbReference type="EMBL" id="CAB4978700.1"/>
    </source>
</evidence>